<protein>
    <submittedName>
        <fullName evidence="3">Uncharacterized protein</fullName>
    </submittedName>
</protein>
<feature type="repeat" description="WD" evidence="1">
    <location>
        <begin position="13"/>
        <end position="42"/>
    </location>
</feature>
<proteinExistence type="predicted"/>
<dbReference type="EMBL" id="NWSH01002622">
    <property type="protein sequence ID" value="PCG67828.1"/>
    <property type="molecule type" value="Genomic_DNA"/>
</dbReference>
<sequence>MEEIEEPNLIQTLRGHSSEVTCADAYGALLATGGGDRALRLWRWAAGAGWAEERPRRRRAPVRRDGRKRRWAPGGAGCMAQRGQHDPTPATRSTITVAAHASATIRFGSRARQTLFSCTPQTRAFIVD</sequence>
<feature type="region of interest" description="Disordered" evidence="2">
    <location>
        <begin position="53"/>
        <end position="93"/>
    </location>
</feature>
<dbReference type="Pfam" id="PF00400">
    <property type="entry name" value="WD40"/>
    <property type="match status" value="1"/>
</dbReference>
<dbReference type="Gene3D" id="2.130.10.10">
    <property type="entry name" value="YVTN repeat-like/Quinoprotein amine dehydrogenase"/>
    <property type="match status" value="1"/>
</dbReference>
<reference evidence="3" key="1">
    <citation type="submission" date="2017-09" db="EMBL/GenBank/DDBJ databases">
        <title>Contemporary evolution of a Lepidopteran species, Heliothis virescens, in response to modern agricultural practices.</title>
        <authorList>
            <person name="Fritz M.L."/>
            <person name="Deyonke A.M."/>
            <person name="Papanicolaou A."/>
            <person name="Micinski S."/>
            <person name="Westbrook J."/>
            <person name="Gould F."/>
        </authorList>
    </citation>
    <scope>NUCLEOTIDE SEQUENCE [LARGE SCALE GENOMIC DNA]</scope>
    <source>
        <strain evidence="3">HvINT-</strain>
        <tissue evidence="3">Whole body</tissue>
    </source>
</reference>
<dbReference type="SUPFAM" id="SSF50978">
    <property type="entry name" value="WD40 repeat-like"/>
    <property type="match status" value="1"/>
</dbReference>
<evidence type="ECO:0000313" key="3">
    <source>
        <dbReference type="EMBL" id="PCG67828.1"/>
    </source>
</evidence>
<keyword evidence="1" id="KW-0853">WD repeat</keyword>
<evidence type="ECO:0000256" key="2">
    <source>
        <dbReference type="SAM" id="MobiDB-lite"/>
    </source>
</evidence>
<dbReference type="AlphaFoldDB" id="A0A2A4J824"/>
<gene>
    <name evidence="3" type="ORF">B5V51_5923</name>
</gene>
<comment type="caution">
    <text evidence="3">The sequence shown here is derived from an EMBL/GenBank/DDBJ whole genome shotgun (WGS) entry which is preliminary data.</text>
</comment>
<dbReference type="InterPro" id="IPR001680">
    <property type="entry name" value="WD40_rpt"/>
</dbReference>
<dbReference type="InterPro" id="IPR036322">
    <property type="entry name" value="WD40_repeat_dom_sf"/>
</dbReference>
<dbReference type="PROSITE" id="PS50082">
    <property type="entry name" value="WD_REPEATS_2"/>
    <property type="match status" value="1"/>
</dbReference>
<organism evidence="3">
    <name type="scientific">Heliothis virescens</name>
    <name type="common">Tobacco budworm moth</name>
    <dbReference type="NCBI Taxonomy" id="7102"/>
    <lineage>
        <taxon>Eukaryota</taxon>
        <taxon>Metazoa</taxon>
        <taxon>Ecdysozoa</taxon>
        <taxon>Arthropoda</taxon>
        <taxon>Hexapoda</taxon>
        <taxon>Insecta</taxon>
        <taxon>Pterygota</taxon>
        <taxon>Neoptera</taxon>
        <taxon>Endopterygota</taxon>
        <taxon>Lepidoptera</taxon>
        <taxon>Glossata</taxon>
        <taxon>Ditrysia</taxon>
        <taxon>Noctuoidea</taxon>
        <taxon>Noctuidae</taxon>
        <taxon>Heliothinae</taxon>
        <taxon>Heliothis</taxon>
    </lineage>
</organism>
<name>A0A2A4J824_HELVI</name>
<accession>A0A2A4J824</accession>
<evidence type="ECO:0000256" key="1">
    <source>
        <dbReference type="PROSITE-ProRule" id="PRU00221"/>
    </source>
</evidence>
<dbReference type="SMART" id="SM00320">
    <property type="entry name" value="WD40"/>
    <property type="match status" value="1"/>
</dbReference>
<dbReference type="InterPro" id="IPR015943">
    <property type="entry name" value="WD40/YVTN_repeat-like_dom_sf"/>
</dbReference>
<feature type="compositionally biased region" description="Basic residues" evidence="2">
    <location>
        <begin position="56"/>
        <end position="71"/>
    </location>
</feature>